<reference evidence="1" key="2">
    <citation type="journal article" date="2022" name="BMC Genomics">
        <title>Comparative genome analysis of mycobacteria focusing on tRNA and non-coding RNA.</title>
        <authorList>
            <person name="Behra P.R.K."/>
            <person name="Pettersson B.M.F."/>
            <person name="Ramesh M."/>
            <person name="Das S."/>
            <person name="Dasgupta S."/>
            <person name="Kirsebom L.A."/>
        </authorList>
    </citation>
    <scope>NUCLEOTIDE SEQUENCE</scope>
    <source>
        <strain evidence="1">DSM 44838</strain>
    </source>
</reference>
<gene>
    <name evidence="1" type="ORF">H7K45_27965</name>
</gene>
<dbReference type="RefSeq" id="WP_263999456.1">
    <property type="nucleotide sequence ID" value="NZ_JACKVK010000014.1"/>
</dbReference>
<dbReference type="EMBL" id="JACKVK010000014">
    <property type="protein sequence ID" value="MCV7424388.1"/>
    <property type="molecule type" value="Genomic_DNA"/>
</dbReference>
<reference evidence="1" key="1">
    <citation type="submission" date="2020-07" db="EMBL/GenBank/DDBJ databases">
        <authorList>
            <person name="Pettersson B.M.F."/>
            <person name="Behra P.R.K."/>
            <person name="Ramesh M."/>
            <person name="Das S."/>
            <person name="Dasgupta S."/>
            <person name="Kirsebom L.A."/>
        </authorList>
    </citation>
    <scope>NUCLEOTIDE SEQUENCE</scope>
    <source>
        <strain evidence="1">DSM 44838</strain>
    </source>
</reference>
<accession>A0A9X3C3H3</accession>
<proteinExistence type="predicted"/>
<organism evidence="1 2">
    <name type="scientific">Mycobacterium yunnanensis</name>
    <dbReference type="NCBI Taxonomy" id="368477"/>
    <lineage>
        <taxon>Bacteria</taxon>
        <taxon>Bacillati</taxon>
        <taxon>Actinomycetota</taxon>
        <taxon>Actinomycetes</taxon>
        <taxon>Mycobacteriales</taxon>
        <taxon>Mycobacteriaceae</taxon>
        <taxon>Mycobacterium</taxon>
    </lineage>
</organism>
<comment type="caution">
    <text evidence="1">The sequence shown here is derived from an EMBL/GenBank/DDBJ whole genome shotgun (WGS) entry which is preliminary data.</text>
</comment>
<evidence type="ECO:0000313" key="1">
    <source>
        <dbReference type="EMBL" id="MCV7424388.1"/>
    </source>
</evidence>
<protein>
    <submittedName>
        <fullName evidence="1">Helix-turn-helix domain-containing protein</fullName>
    </submittedName>
</protein>
<sequence>MTPRTFALQEVADAVLPPEWSDSVRWLTRRLNRGELSGYRVGKTWRMTEADVEALIAKHRPATQAPVVESAEPEAVATVSFLDGLSERSRRRLERSA</sequence>
<evidence type="ECO:0000313" key="2">
    <source>
        <dbReference type="Proteomes" id="UP001141629"/>
    </source>
</evidence>
<keyword evidence="2" id="KW-1185">Reference proteome</keyword>
<dbReference type="Proteomes" id="UP001141629">
    <property type="component" value="Unassembled WGS sequence"/>
</dbReference>
<name>A0A9X3C3H3_9MYCO</name>
<dbReference type="AlphaFoldDB" id="A0A9X3C3H3"/>